<dbReference type="InterPro" id="IPR051368">
    <property type="entry name" value="SerProtInhib-TIL_Domain"/>
</dbReference>
<feature type="signal peptide" evidence="4">
    <location>
        <begin position="1"/>
        <end position="19"/>
    </location>
</feature>
<dbReference type="SUPFAM" id="SSF57567">
    <property type="entry name" value="Serine protease inhibitors"/>
    <property type="match status" value="5"/>
</dbReference>
<dbReference type="STRING" id="34506.A0A090MYM4"/>
<dbReference type="Pfam" id="PF01826">
    <property type="entry name" value="TIL"/>
    <property type="match status" value="5"/>
</dbReference>
<organism evidence="6">
    <name type="scientific">Strongyloides ratti</name>
    <name type="common">Parasitic roundworm</name>
    <dbReference type="NCBI Taxonomy" id="34506"/>
    <lineage>
        <taxon>Eukaryota</taxon>
        <taxon>Metazoa</taxon>
        <taxon>Ecdysozoa</taxon>
        <taxon>Nematoda</taxon>
        <taxon>Chromadorea</taxon>
        <taxon>Rhabditida</taxon>
        <taxon>Tylenchina</taxon>
        <taxon>Panagrolaimomorpha</taxon>
        <taxon>Strongyloidoidea</taxon>
        <taxon>Strongyloididae</taxon>
        <taxon>Strongyloides</taxon>
    </lineage>
</organism>
<keyword evidence="7" id="KW-1185">Reference proteome</keyword>
<proteinExistence type="predicted"/>
<evidence type="ECO:0000256" key="3">
    <source>
        <dbReference type="ARBA" id="ARBA00023157"/>
    </source>
</evidence>
<dbReference type="CTD" id="36379804"/>
<dbReference type="OMA" id="MEFEMEN"/>
<feature type="domain" description="EGF-like" evidence="5">
    <location>
        <begin position="316"/>
        <end position="355"/>
    </location>
</feature>
<dbReference type="OrthoDB" id="5912264at2759"/>
<evidence type="ECO:0000256" key="1">
    <source>
        <dbReference type="ARBA" id="ARBA00022690"/>
    </source>
</evidence>
<dbReference type="GO" id="GO:0004867">
    <property type="term" value="F:serine-type endopeptidase inhibitor activity"/>
    <property type="evidence" value="ECO:0007669"/>
    <property type="project" value="UniProtKB-KW"/>
</dbReference>
<dbReference type="WormBase" id="SRAE_2000210300">
    <property type="protein sequence ID" value="SRP03135"/>
    <property type="gene ID" value="WBGene00262310"/>
</dbReference>
<keyword evidence="3" id="KW-1015">Disulfide bond</keyword>
<feature type="domain" description="EGF-like" evidence="5">
    <location>
        <begin position="234"/>
        <end position="273"/>
    </location>
</feature>
<protein>
    <submittedName>
        <fullName evidence="6 8">Trypsin Inhibitor-like, cysteine rich domain-containing protein</fullName>
    </submittedName>
</protein>
<accession>A0A090MYM4</accession>
<dbReference type="CDD" id="cd19941">
    <property type="entry name" value="TIL"/>
    <property type="match status" value="6"/>
</dbReference>
<feature type="domain" description="EGF-like" evidence="5">
    <location>
        <begin position="145"/>
        <end position="185"/>
    </location>
</feature>
<dbReference type="GeneID" id="36379804"/>
<dbReference type="PANTHER" id="PTHR23259">
    <property type="entry name" value="RIDDLE"/>
    <property type="match status" value="1"/>
</dbReference>
<keyword evidence="1" id="KW-0646">Protease inhibitor</keyword>
<name>A0A090MYM4_STRRB</name>
<evidence type="ECO:0000313" key="7">
    <source>
        <dbReference type="Proteomes" id="UP000035682"/>
    </source>
</evidence>
<dbReference type="InterPro" id="IPR002919">
    <property type="entry name" value="TIL_dom"/>
</dbReference>
<sequence>MKYFPLSLIFLFIYPAIFSKVKDKTIVLSGKEAEEYTKYFLGGQHFICPGENEVWSRCPPLCTPTCHKPSPNCTMHLNKEFHSKCPPAQCICKPGYIRNCDYECILTTKCNNATHSQFCNKNNIILSEVKTFEKGNCHPHEIFKECSSYCEPSCDNRNPKCDNKCNKPRCECRSDFYRNHLNVCVPFHNCPHNVTYQSKASYFPGYMKTKDMKEIEINNNETSGSCRENEVWSECSSLCEPTCQNTKKLCPSTCGPPKCQCATGFVRHFGRCISNAMCSNISFETIYSEPSEERYESTYISGKMAEICRENEEFAQCSNNCEPTCLEKNKICNKSCGPPKCQCKNGYFRNGYRCVEEIRCNTTLEITENYSSIKQCKQNEEYVICSSLCESTCGKPTKLCSLQCGEPKCQCKKGYSKYNNICIETNKCPNENIMEFEMENSALGVGLVKEKYRNSNNICNIPIALKKCLKIPVDYKCPINEEFKCCGTFEEETCINKLLNKKMTNSCGPSKCICKKGFYRSSFGKCIPEKKCKEDFDQSIKEYYKIFPKKNLNN</sequence>
<evidence type="ECO:0000256" key="4">
    <source>
        <dbReference type="SAM" id="SignalP"/>
    </source>
</evidence>
<keyword evidence="4" id="KW-0732">Signal</keyword>
<feature type="domain" description="EGF-like" evidence="5">
    <location>
        <begin position="384"/>
        <end position="423"/>
    </location>
</feature>
<evidence type="ECO:0000313" key="8">
    <source>
        <dbReference type="WBParaSite" id="SRAE_2000210300.1"/>
    </source>
</evidence>
<dbReference type="RefSeq" id="XP_024506639.1">
    <property type="nucleotide sequence ID" value="XM_024653132.1"/>
</dbReference>
<dbReference type="WBParaSite" id="SRAE_2000210300.1">
    <property type="protein sequence ID" value="SRAE_2000210300.1"/>
    <property type="gene ID" value="WBGene00262310"/>
</dbReference>
<dbReference type="Proteomes" id="UP000035682">
    <property type="component" value="Unplaced"/>
</dbReference>
<dbReference type="PANTHER" id="PTHR23259:SF82">
    <property type="entry name" value="SERINE PROTEASE INHIBITOR 1 PROTEIN"/>
    <property type="match status" value="1"/>
</dbReference>
<evidence type="ECO:0000313" key="6">
    <source>
        <dbReference type="EMBL" id="CEF67439.1"/>
    </source>
</evidence>
<dbReference type="AlphaFoldDB" id="A0A090MYM4"/>
<evidence type="ECO:0000256" key="2">
    <source>
        <dbReference type="ARBA" id="ARBA00022900"/>
    </source>
</evidence>
<feature type="domain" description="EGF-like" evidence="5">
    <location>
        <begin position="57"/>
        <end position="105"/>
    </location>
</feature>
<gene>
    <name evidence="6 8 9" type="ORF">SRAE_2000210300</name>
</gene>
<dbReference type="InterPro" id="IPR000742">
    <property type="entry name" value="EGF"/>
</dbReference>
<dbReference type="InterPro" id="IPR036084">
    <property type="entry name" value="Ser_inhib-like_sf"/>
</dbReference>
<feature type="chain" id="PRO_5015031391" evidence="4">
    <location>
        <begin position="20"/>
        <end position="554"/>
    </location>
</feature>
<reference evidence="6 7" key="1">
    <citation type="submission" date="2014-09" db="EMBL/GenBank/DDBJ databases">
        <authorList>
            <person name="Martin A.A."/>
        </authorList>
    </citation>
    <scope>NUCLEOTIDE SEQUENCE</scope>
    <source>
        <strain evidence="7">ED321</strain>
        <strain evidence="6">ED321 Heterogonic</strain>
    </source>
</reference>
<dbReference type="SMART" id="SM00181">
    <property type="entry name" value="EGF"/>
    <property type="match status" value="5"/>
</dbReference>
<evidence type="ECO:0000313" key="9">
    <source>
        <dbReference type="WormBase" id="SRAE_2000210300"/>
    </source>
</evidence>
<evidence type="ECO:0000259" key="5">
    <source>
        <dbReference type="SMART" id="SM00181"/>
    </source>
</evidence>
<reference evidence="8" key="2">
    <citation type="submission" date="2020-12" db="UniProtKB">
        <authorList>
            <consortium name="WormBaseParasite"/>
        </authorList>
    </citation>
    <scope>IDENTIFICATION</scope>
</reference>
<dbReference type="eggNOG" id="KOG4293">
    <property type="taxonomic scope" value="Eukaryota"/>
</dbReference>
<dbReference type="EMBL" id="LN609529">
    <property type="protein sequence ID" value="CEF67439.1"/>
    <property type="molecule type" value="Genomic_DNA"/>
</dbReference>
<dbReference type="Gene3D" id="2.10.25.10">
    <property type="entry name" value="Laminin"/>
    <property type="match status" value="6"/>
</dbReference>
<keyword evidence="2" id="KW-0722">Serine protease inhibitor</keyword>